<dbReference type="EMBL" id="BAAAZO010000012">
    <property type="protein sequence ID" value="GAA3634921.1"/>
    <property type="molecule type" value="Genomic_DNA"/>
</dbReference>
<dbReference type="Pfam" id="PF07366">
    <property type="entry name" value="SnoaL"/>
    <property type="match status" value="1"/>
</dbReference>
<gene>
    <name evidence="1" type="ORF">GCM10022223_61630</name>
</gene>
<name>A0ABP7ALQ8_9ACTN</name>
<protein>
    <submittedName>
        <fullName evidence="1">Ester cyclase</fullName>
    </submittedName>
</protein>
<dbReference type="InterPro" id="IPR009959">
    <property type="entry name" value="Cyclase_SnoaL-like"/>
</dbReference>
<evidence type="ECO:0000313" key="1">
    <source>
        <dbReference type="EMBL" id="GAA3634921.1"/>
    </source>
</evidence>
<proteinExistence type="predicted"/>
<dbReference type="PANTHER" id="PTHR38436">
    <property type="entry name" value="POLYKETIDE CYCLASE SNOAL-LIKE DOMAIN"/>
    <property type="match status" value="1"/>
</dbReference>
<dbReference type="InterPro" id="IPR032710">
    <property type="entry name" value="NTF2-like_dom_sf"/>
</dbReference>
<dbReference type="Proteomes" id="UP001501074">
    <property type="component" value="Unassembled WGS sequence"/>
</dbReference>
<keyword evidence="2" id="KW-1185">Reference proteome</keyword>
<dbReference type="Gene3D" id="3.10.450.50">
    <property type="match status" value="1"/>
</dbReference>
<comment type="caution">
    <text evidence="1">The sequence shown here is derived from an EMBL/GenBank/DDBJ whole genome shotgun (WGS) entry which is preliminary data.</text>
</comment>
<accession>A0ABP7ALQ8</accession>
<sequence>MSDLTDIYRSYLDVLNERRFPALDQYVHDTVTYNGTPLTRQQYADLIENDARVIPDLRFVPELLTATDDVVACRLWFDCTPEHEFAGITPTGRRVAFAEHVFYRFRDDRIEQVWSLIDVAAVRDQMRNSDG</sequence>
<dbReference type="RefSeq" id="WP_231487990.1">
    <property type="nucleotide sequence ID" value="NZ_BAAAZO010000012.1"/>
</dbReference>
<dbReference type="SUPFAM" id="SSF54427">
    <property type="entry name" value="NTF2-like"/>
    <property type="match status" value="1"/>
</dbReference>
<dbReference type="PANTHER" id="PTHR38436:SF1">
    <property type="entry name" value="ESTER CYCLASE"/>
    <property type="match status" value="1"/>
</dbReference>
<organism evidence="1 2">
    <name type="scientific">Kineosporia mesophila</name>
    <dbReference type="NCBI Taxonomy" id="566012"/>
    <lineage>
        <taxon>Bacteria</taxon>
        <taxon>Bacillati</taxon>
        <taxon>Actinomycetota</taxon>
        <taxon>Actinomycetes</taxon>
        <taxon>Kineosporiales</taxon>
        <taxon>Kineosporiaceae</taxon>
        <taxon>Kineosporia</taxon>
    </lineage>
</organism>
<reference evidence="2" key="1">
    <citation type="journal article" date="2019" name="Int. J. Syst. Evol. Microbiol.">
        <title>The Global Catalogue of Microorganisms (GCM) 10K type strain sequencing project: providing services to taxonomists for standard genome sequencing and annotation.</title>
        <authorList>
            <consortium name="The Broad Institute Genomics Platform"/>
            <consortium name="The Broad Institute Genome Sequencing Center for Infectious Disease"/>
            <person name="Wu L."/>
            <person name="Ma J."/>
        </authorList>
    </citation>
    <scope>NUCLEOTIDE SEQUENCE [LARGE SCALE GENOMIC DNA]</scope>
    <source>
        <strain evidence="2">JCM 16902</strain>
    </source>
</reference>
<evidence type="ECO:0000313" key="2">
    <source>
        <dbReference type="Proteomes" id="UP001501074"/>
    </source>
</evidence>